<proteinExistence type="predicted"/>
<dbReference type="PANTHER" id="PTHR47163">
    <property type="entry name" value="DDE_TNP_IS1595 DOMAIN-CONTAINING PROTEIN"/>
    <property type="match status" value="1"/>
</dbReference>
<dbReference type="Pfam" id="PF12762">
    <property type="entry name" value="DDE_Tnp_IS1595"/>
    <property type="match status" value="1"/>
</dbReference>
<dbReference type="InterPro" id="IPR024445">
    <property type="entry name" value="Tnp_ISXO2-like"/>
</dbReference>
<organism evidence="2 3">
    <name type="scientific">Gnathostoma spinigerum</name>
    <dbReference type="NCBI Taxonomy" id="75299"/>
    <lineage>
        <taxon>Eukaryota</taxon>
        <taxon>Metazoa</taxon>
        <taxon>Ecdysozoa</taxon>
        <taxon>Nematoda</taxon>
        <taxon>Chromadorea</taxon>
        <taxon>Rhabditida</taxon>
        <taxon>Spirurina</taxon>
        <taxon>Gnathostomatomorpha</taxon>
        <taxon>Gnathostomatoidea</taxon>
        <taxon>Gnathostomatidae</taxon>
        <taxon>Gnathostoma</taxon>
    </lineage>
</organism>
<gene>
    <name evidence="2" type="ORF">AB6A40_008603</name>
</gene>
<evidence type="ECO:0000313" key="2">
    <source>
        <dbReference type="EMBL" id="MFH4981894.1"/>
    </source>
</evidence>
<evidence type="ECO:0000313" key="3">
    <source>
        <dbReference type="Proteomes" id="UP001608902"/>
    </source>
</evidence>
<sequence length="239" mass="26666">MQRNAHAVRGIVRHASAYRSMIGTKTIVNQNNSFRDLCVEFFIANPMNLGGEGGIVEINEAVLSRWKNNRGCQVKKQWISGGVERGSGKCFFVSVEKRSTDTLLAIIQERVLLGTAFMSDSWTAYSRIDKLLVRHTRLFVNHFTQFVDPDTGTCTNSVESTWQKSMNSHSIGLEHTVVRFFRTLDSSSGVPFPPATMRCAIYGSRYDLCILFGKSVSSQTQRSSSGPPLCKSFCFLSSI</sequence>
<dbReference type="InterPro" id="IPR053164">
    <property type="entry name" value="IS1016-like_transposase"/>
</dbReference>
<keyword evidence="3" id="KW-1185">Reference proteome</keyword>
<evidence type="ECO:0000259" key="1">
    <source>
        <dbReference type="SMART" id="SM01126"/>
    </source>
</evidence>
<feature type="domain" description="ISXO2-like transposase" evidence="1">
    <location>
        <begin position="48"/>
        <end position="181"/>
    </location>
</feature>
<accession>A0ABD6EUN9</accession>
<dbReference type="Proteomes" id="UP001608902">
    <property type="component" value="Unassembled WGS sequence"/>
</dbReference>
<comment type="caution">
    <text evidence="2">The sequence shown here is derived from an EMBL/GenBank/DDBJ whole genome shotgun (WGS) entry which is preliminary data.</text>
</comment>
<dbReference type="SMART" id="SM01126">
    <property type="entry name" value="DDE_Tnp_IS1595"/>
    <property type="match status" value="1"/>
</dbReference>
<dbReference type="AlphaFoldDB" id="A0ABD6EUN9"/>
<dbReference type="PANTHER" id="PTHR47163:SF2">
    <property type="entry name" value="SI:DKEY-17M8.2"/>
    <property type="match status" value="1"/>
</dbReference>
<dbReference type="EMBL" id="JBGFUD010008104">
    <property type="protein sequence ID" value="MFH4981894.1"/>
    <property type="molecule type" value="Genomic_DNA"/>
</dbReference>
<name>A0ABD6EUN9_9BILA</name>
<protein>
    <recommendedName>
        <fullName evidence="1">ISXO2-like transposase domain-containing protein</fullName>
    </recommendedName>
</protein>
<reference evidence="2 3" key="1">
    <citation type="submission" date="2024-08" db="EMBL/GenBank/DDBJ databases">
        <title>Gnathostoma spinigerum genome.</title>
        <authorList>
            <person name="Gonzalez-Bertolin B."/>
            <person name="Monzon S."/>
            <person name="Zaballos A."/>
            <person name="Jimenez P."/>
            <person name="Dekumyoy P."/>
            <person name="Varona S."/>
            <person name="Cuesta I."/>
            <person name="Sumanam S."/>
            <person name="Adisakwattana P."/>
            <person name="Gasser R.B."/>
            <person name="Hernandez-Gonzalez A."/>
            <person name="Young N.D."/>
            <person name="Perteguer M.J."/>
        </authorList>
    </citation>
    <scope>NUCLEOTIDE SEQUENCE [LARGE SCALE GENOMIC DNA]</scope>
    <source>
        <strain evidence="2">AL3</strain>
        <tissue evidence="2">Liver</tissue>
    </source>
</reference>